<accession>A0A556V6G0</accession>
<feature type="transmembrane region" description="Helical" evidence="21">
    <location>
        <begin position="603"/>
        <end position="619"/>
    </location>
</feature>
<comment type="function">
    <text evidence="16">ATP-driven pump involved in endocytosis-dependent polyamine transport. Uses ATP as an energy source to transfer polyamine precursor putrescine from the endosomal compartment to the cytosol.</text>
</comment>
<keyword evidence="14 21" id="KW-0472">Membrane</keyword>
<evidence type="ECO:0000256" key="19">
    <source>
        <dbReference type="ARBA" id="ARBA00076813"/>
    </source>
</evidence>
<dbReference type="Proteomes" id="UP000319801">
    <property type="component" value="Unassembled WGS sequence"/>
</dbReference>
<dbReference type="CDD" id="cd07542">
    <property type="entry name" value="P-type_ATPase_cation"/>
    <property type="match status" value="1"/>
</dbReference>
<evidence type="ECO:0000256" key="2">
    <source>
        <dbReference type="ARBA" id="ARBA00004195"/>
    </source>
</evidence>
<dbReference type="Gene3D" id="3.40.50.1000">
    <property type="entry name" value="HAD superfamily/HAD-like"/>
    <property type="match status" value="1"/>
</dbReference>
<dbReference type="GO" id="GO:0019441">
    <property type="term" value="P:L-tryptophan catabolic process to kynurenine"/>
    <property type="evidence" value="ECO:0007669"/>
    <property type="project" value="InterPro"/>
</dbReference>
<dbReference type="GO" id="GO:0006874">
    <property type="term" value="P:intracellular calcium ion homeostasis"/>
    <property type="evidence" value="ECO:0007669"/>
    <property type="project" value="TreeGrafter"/>
</dbReference>
<evidence type="ECO:0000256" key="4">
    <source>
        <dbReference type="ARBA" id="ARBA00006000"/>
    </source>
</evidence>
<dbReference type="SUPFAM" id="SSF52540">
    <property type="entry name" value="P-loop containing nucleoside triphosphate hydrolases"/>
    <property type="match status" value="1"/>
</dbReference>
<dbReference type="InterPro" id="IPR023299">
    <property type="entry name" value="ATPase_P-typ_cyto_dom_N"/>
</dbReference>
<dbReference type="SUPFAM" id="SSF81665">
    <property type="entry name" value="Calcium ATPase, transmembrane domain M"/>
    <property type="match status" value="1"/>
</dbReference>
<evidence type="ECO:0000256" key="1">
    <source>
        <dbReference type="ARBA" id="ARBA00004107"/>
    </source>
</evidence>
<dbReference type="SUPFAM" id="SSF140959">
    <property type="entry name" value="Indolic compounds 2,3-dioxygenase-like"/>
    <property type="match status" value="1"/>
</dbReference>
<feature type="transmembrane region" description="Helical" evidence="21">
    <location>
        <begin position="1263"/>
        <end position="1282"/>
    </location>
</feature>
<dbReference type="FunFam" id="1.20.1110.10:FF:000023">
    <property type="entry name" value="Cation-transporting ATPase"/>
    <property type="match status" value="1"/>
</dbReference>
<feature type="region of interest" description="Disordered" evidence="20">
    <location>
        <begin position="724"/>
        <end position="761"/>
    </location>
</feature>
<evidence type="ECO:0000256" key="9">
    <source>
        <dbReference type="ARBA" id="ARBA00022753"/>
    </source>
</evidence>
<dbReference type="FunFam" id="1.20.1110.10:FF:000026">
    <property type="entry name" value="Cation-transporting ATPase"/>
    <property type="match status" value="1"/>
</dbReference>
<dbReference type="NCBIfam" id="TIGR01494">
    <property type="entry name" value="ATPase_P-type"/>
    <property type="match status" value="2"/>
</dbReference>
<evidence type="ECO:0000256" key="17">
    <source>
        <dbReference type="ARBA" id="ARBA00066779"/>
    </source>
</evidence>
<dbReference type="InterPro" id="IPR018303">
    <property type="entry name" value="ATPase_P-typ_P_site"/>
</dbReference>
<dbReference type="FunFam" id="3.40.50.1000:FF:000045">
    <property type="entry name" value="Cation-transporting ATPase"/>
    <property type="match status" value="1"/>
</dbReference>
<dbReference type="GO" id="GO:0031901">
    <property type="term" value="C:early endosome membrane"/>
    <property type="evidence" value="ECO:0007669"/>
    <property type="project" value="UniProtKB-SubCell"/>
</dbReference>
<dbReference type="PANTHER" id="PTHR45630:SF12">
    <property type="entry name" value="POLYAMINE-TRANSPORTING ATPASE 13A3"/>
    <property type="match status" value="1"/>
</dbReference>
<dbReference type="InterPro" id="IPR001757">
    <property type="entry name" value="P_typ_ATPase"/>
</dbReference>
<feature type="transmembrane region" description="Helical" evidence="21">
    <location>
        <begin position="1992"/>
        <end position="2017"/>
    </location>
</feature>
<dbReference type="PROSITE" id="PS00154">
    <property type="entry name" value="ATPASE_E1_E2"/>
    <property type="match status" value="1"/>
</dbReference>
<keyword evidence="11" id="KW-0460">Magnesium</keyword>
<dbReference type="SFLD" id="SFLDG00002">
    <property type="entry name" value="C1.7:_P-type_atpase_like"/>
    <property type="match status" value="1"/>
</dbReference>
<feature type="compositionally biased region" description="Polar residues" evidence="20">
    <location>
        <begin position="963"/>
        <end position="981"/>
    </location>
</feature>
<dbReference type="InterPro" id="IPR008250">
    <property type="entry name" value="ATPase_P-typ_transduc_dom_A_sf"/>
</dbReference>
<dbReference type="GO" id="GO:0020037">
    <property type="term" value="F:heme binding"/>
    <property type="evidence" value="ECO:0007669"/>
    <property type="project" value="InterPro"/>
</dbReference>
<evidence type="ECO:0000313" key="24">
    <source>
        <dbReference type="Proteomes" id="UP000319801"/>
    </source>
</evidence>
<dbReference type="Pfam" id="PF12409">
    <property type="entry name" value="P5-ATPase"/>
    <property type="match status" value="1"/>
</dbReference>
<comment type="similarity">
    <text evidence="4">Belongs to the cation transport ATPase (P-type) (TC 3.A.3) family. Type V subfamily.</text>
</comment>
<evidence type="ECO:0000256" key="14">
    <source>
        <dbReference type="ARBA" id="ARBA00023136"/>
    </source>
</evidence>
<dbReference type="Gene3D" id="1.20.58.480">
    <property type="match status" value="1"/>
</dbReference>
<keyword evidence="13 21" id="KW-1133">Transmembrane helix</keyword>
<dbReference type="SFLD" id="SFLDS00003">
    <property type="entry name" value="Haloacid_Dehalogenase"/>
    <property type="match status" value="1"/>
</dbReference>
<dbReference type="PANTHER" id="PTHR45630">
    <property type="entry name" value="CATION-TRANSPORTING ATPASE-RELATED"/>
    <property type="match status" value="1"/>
</dbReference>
<keyword evidence="24" id="KW-1185">Reference proteome</keyword>
<feature type="transmembrane region" description="Helical" evidence="21">
    <location>
        <begin position="1858"/>
        <end position="1880"/>
    </location>
</feature>
<keyword evidence="6 21" id="KW-0812">Transmembrane</keyword>
<dbReference type="GO" id="GO:0031902">
    <property type="term" value="C:late endosome membrane"/>
    <property type="evidence" value="ECO:0007669"/>
    <property type="project" value="UniProtKB-SubCell"/>
</dbReference>
<dbReference type="GO" id="GO:0016887">
    <property type="term" value="F:ATP hydrolysis activity"/>
    <property type="evidence" value="ECO:0007669"/>
    <property type="project" value="InterPro"/>
</dbReference>
<comment type="catalytic activity">
    <reaction evidence="15">
        <text>putrescine(out) + ATP + H2O = putrescine(in) + ADP + phosphate + H(+)</text>
        <dbReference type="Rhea" id="RHEA:29995"/>
        <dbReference type="ChEBI" id="CHEBI:15377"/>
        <dbReference type="ChEBI" id="CHEBI:15378"/>
        <dbReference type="ChEBI" id="CHEBI:30616"/>
        <dbReference type="ChEBI" id="CHEBI:43474"/>
        <dbReference type="ChEBI" id="CHEBI:326268"/>
        <dbReference type="ChEBI" id="CHEBI:456216"/>
        <dbReference type="EC" id="7.6.2.16"/>
    </reaction>
    <physiologicalReaction direction="left-to-right" evidence="15">
        <dbReference type="Rhea" id="RHEA:29996"/>
    </physiologicalReaction>
</comment>
<dbReference type="InterPro" id="IPR036412">
    <property type="entry name" value="HAD-like_sf"/>
</dbReference>
<evidence type="ECO:0000256" key="20">
    <source>
        <dbReference type="SAM" id="MobiDB-lite"/>
    </source>
</evidence>
<feature type="compositionally biased region" description="Acidic residues" evidence="20">
    <location>
        <begin position="287"/>
        <end position="302"/>
    </location>
</feature>
<dbReference type="GO" id="GO:0005524">
    <property type="term" value="F:ATP binding"/>
    <property type="evidence" value="ECO:0007669"/>
    <property type="project" value="UniProtKB-KW"/>
</dbReference>
<dbReference type="SUPFAM" id="SSF81653">
    <property type="entry name" value="Calcium ATPase, transduction domain A"/>
    <property type="match status" value="1"/>
</dbReference>
<dbReference type="InterPro" id="IPR059000">
    <property type="entry name" value="ATPase_P-type_domA"/>
</dbReference>
<proteinExistence type="inferred from homology"/>
<organism evidence="23 24">
    <name type="scientific">Bagarius yarrelli</name>
    <name type="common">Goonch</name>
    <name type="synonym">Bagrus yarrelli</name>
    <dbReference type="NCBI Taxonomy" id="175774"/>
    <lineage>
        <taxon>Eukaryota</taxon>
        <taxon>Metazoa</taxon>
        <taxon>Chordata</taxon>
        <taxon>Craniata</taxon>
        <taxon>Vertebrata</taxon>
        <taxon>Euteleostomi</taxon>
        <taxon>Actinopterygii</taxon>
        <taxon>Neopterygii</taxon>
        <taxon>Teleostei</taxon>
        <taxon>Ostariophysi</taxon>
        <taxon>Siluriformes</taxon>
        <taxon>Sisoridae</taxon>
        <taxon>Sisorinae</taxon>
        <taxon>Bagarius</taxon>
    </lineage>
</organism>
<feature type="transmembrane region" description="Helical" evidence="21">
    <location>
        <begin position="1818"/>
        <end position="1837"/>
    </location>
</feature>
<evidence type="ECO:0000256" key="18">
    <source>
        <dbReference type="ARBA" id="ARBA00074226"/>
    </source>
</evidence>
<dbReference type="Pfam" id="PF00122">
    <property type="entry name" value="E1-E2_ATPase"/>
    <property type="match status" value="1"/>
</dbReference>
<dbReference type="InterPro" id="IPR004014">
    <property type="entry name" value="ATPase_P-typ_cation-transptr_N"/>
</dbReference>
<feature type="domain" description="Cation-transporting P-type ATPase N-terminal" evidence="22">
    <location>
        <begin position="1018"/>
        <end position="1095"/>
    </location>
</feature>
<evidence type="ECO:0000256" key="13">
    <source>
        <dbReference type="ARBA" id="ARBA00022989"/>
    </source>
</evidence>
<evidence type="ECO:0000256" key="8">
    <source>
        <dbReference type="ARBA" id="ARBA00022741"/>
    </source>
</evidence>
<dbReference type="Gene3D" id="3.40.1110.10">
    <property type="entry name" value="Calcium-transporting ATPase, cytoplasmic domain N"/>
    <property type="match status" value="1"/>
</dbReference>
<keyword evidence="5" id="KW-0597">Phosphoprotein</keyword>
<evidence type="ECO:0000256" key="7">
    <source>
        <dbReference type="ARBA" id="ARBA00022723"/>
    </source>
</evidence>
<feature type="transmembrane region" description="Helical" evidence="21">
    <location>
        <begin position="1952"/>
        <end position="1972"/>
    </location>
</feature>
<dbReference type="NCBIfam" id="TIGR01657">
    <property type="entry name" value="P-ATPase-V"/>
    <property type="match status" value="1"/>
</dbReference>
<keyword evidence="12" id="KW-1278">Translocase</keyword>
<feature type="transmembrane region" description="Helical" evidence="21">
    <location>
        <begin position="688"/>
        <end position="709"/>
    </location>
</feature>
<evidence type="ECO:0000256" key="5">
    <source>
        <dbReference type="ARBA" id="ARBA00022553"/>
    </source>
</evidence>
<dbReference type="InterPro" id="IPR037217">
    <property type="entry name" value="Trp/Indoleamine_2_3_dOase-like"/>
</dbReference>
<evidence type="ECO:0000256" key="10">
    <source>
        <dbReference type="ARBA" id="ARBA00022840"/>
    </source>
</evidence>
<feature type="transmembrane region" description="Helical" evidence="21">
    <location>
        <begin position="1788"/>
        <end position="1812"/>
    </location>
</feature>
<reference evidence="23 24" key="1">
    <citation type="journal article" date="2019" name="Genome Biol. Evol.">
        <title>Whole-Genome Sequencing of the Giant Devil Catfish, Bagarius yarrelli.</title>
        <authorList>
            <person name="Jiang W."/>
            <person name="Lv Y."/>
            <person name="Cheng L."/>
            <person name="Yang K."/>
            <person name="Chao B."/>
            <person name="Wang X."/>
            <person name="Li Y."/>
            <person name="Pan X."/>
            <person name="You X."/>
            <person name="Zhang Y."/>
            <person name="Yang J."/>
            <person name="Li J."/>
            <person name="Zhang X."/>
            <person name="Liu S."/>
            <person name="Sun C."/>
            <person name="Yang J."/>
            <person name="Shi Q."/>
        </authorList>
    </citation>
    <scope>NUCLEOTIDE SEQUENCE [LARGE SCALE GENOMIC DNA]</scope>
    <source>
        <strain evidence="23">JWS20170419001</strain>
        <tissue evidence="23">Muscle</tissue>
    </source>
</reference>
<dbReference type="InterPro" id="IPR023214">
    <property type="entry name" value="HAD_sf"/>
</dbReference>
<comment type="caution">
    <text evidence="23">The sequence shown here is derived from an EMBL/GenBank/DDBJ whole genome shotgun (WGS) entry which is preliminary data.</text>
</comment>
<feature type="transmembrane region" description="Helical" evidence="21">
    <location>
        <begin position="1302"/>
        <end position="1322"/>
    </location>
</feature>
<evidence type="ECO:0000256" key="15">
    <source>
        <dbReference type="ARBA" id="ARBA00051385"/>
    </source>
</evidence>
<keyword evidence="10" id="KW-0067">ATP-binding</keyword>
<dbReference type="InterPro" id="IPR006544">
    <property type="entry name" value="P-type_TPase_V"/>
</dbReference>
<evidence type="ECO:0000256" key="11">
    <source>
        <dbReference type="ARBA" id="ARBA00022842"/>
    </source>
</evidence>
<dbReference type="InterPro" id="IPR047819">
    <property type="entry name" value="P5A-ATPase_N"/>
</dbReference>
<sequence>MGKKKAHGDGTGLGRALMKDRLNAARGHRRNDTWLHTSELNDGYDWGRLNLQSVTEQSSLDDFLATAELAGTEFTAEKLNIRFVPAEARNGLLSAEESKRLKKLHEDHRQFLRIPRRPQWDENTSPELLQQAERDSFLTWRRELARLEEEQKLILTPFERNLDFWRQLWRVIERSDVVVQIVDARNPLLFRCPDMEKYVQEVSGHKVNMLLLNKADLLTREQRRVWAQHFQKEGIRAVFWSALAEAQRLDAEEKGEDLADMEEFSDTESIKDSEKTSVPRSEKDSQEESQEEDNEDEEEEDTATSYEDCTSEEAWQTCSEASGDEEEKEKCRASSDRTTCFYNSSRLLRKDELLEMFKSAHSGSTFMPSFVSTKAEMICSGILPIDQMRDHTIPRAVLEGTYGIYIVRPREDEEPDRPPTAEELLSAYGYMRGFMTAHGQPDQSRSARYILKDYVSGKLLYCHPPPHINAKDFQPQHLSFGNHTGPSACGSKPHKVKQIENTVDKTFFHQENVRALTKGVQTVMGYKPGSGPQTQGKAGAEQQAGKPWKKHGNRNKKEKCIMASIMASLDVVYFISAVLPLFFWYHSETGKRMRMLGRRRRQNFLVICLLFGVGGCVYADRRVHQIHAVAYRSPTSRKLLNVIVHSKGDLSNSTHVSSRAFSAMAGALYAAAIVLYDPRLELVVKALPWILSGASWAMLDASILLLSCYRICYKRQSVRTQNSDRESLLGGFPRIPSPPDNKGKNVRKHISSWRSSSAKTSNVQPVRKVCLKKVTITRDNSAENQPLKGSVKVVRVDERYSSGSTSDSSCISSELEGPGLHRKQALERERARSLPQERVPRAIVPLVSRQVAVLFGKEVKQEHRMEKEDLKIVNKGLEDEMELSGYKLCRWKMALVAVGVLCTGGFLLLLLYWLPEWCVKSTCTRTSIRDAQVVLLQSTDEFKRWFLAKVRVMLAPGKDPYSSLDSQSTTHMANGHTSHPSDTPAEGFIRKYAEYQPVQIRYFTLHSTKYYWNEAVQNYETLTGLEDLEPLCSSIHSEHSGGLSPNQQEYRRLFFGVNEIAVKVPSVFKLLIKEVLNPFYIFQLFSVILWSADEYYYYAMTIMLMSIISIATSLYTIKKQYITLHDMVAAHSIVRVSVCRANNEIEEALSTDLVPGDVMVIPSNGTIMPCDAVLISESVPVTKTNLPNPQQGDKESEGDKVYNTEEHKRHTLFCGTNVIQTRFYSGELVKAVVVRTGFSTAKGQLIRSILYPKPTDFKLYRDAYLFLLCLVGVAGVGFIYSITLSVMNNVSAKTIIIESLDIITITVPPALPAAMTAGIVYAQRRLRNLGIFCISPQRINICGQLNLICFDKTGTLTEDGLDLWGVQRVENSSFHHSEENAYKESLVKSHFVACMATCHSLTKIEGQLSGDPLDLKMFEATGWILEEATEEETSLHDRIMPTVVRPPKQLLPEPVMSGEEDMELYELSASYEIGIVRQFPFSSALQRMSVVARLLGEKRMDAYLKGAPEVVAGLCKKETVPQDFAEVLEDYTKQGFRVIALAHRRLESKLTWHKVQNINRNHIETNMEFLGLIIMQNKLKPESPGVLNVLRQANIRTVMVTGDNILTAISVARDCGMILPQDRVIIADALPPRDGQLARINWRYADKPNKHSSKAVKLEEVEIGVEDGPEEQASVEKYHFAMSGKSFAVITEHFQDLLPKLVLHGTVFARMSPDQKTQLVEALQSVDYYVGMCGDGANDCGALKRAHGGISLSELEASVASPFTSRTPNISCVPNLIREGRAALITSFCVFKFMALYSIIQYISVTLLYYIYSNLGDFQFLFIDIAIILVIVFTMSLNPAWTVLVPQRPPSGLISGPLLFSVLSQILICLGFQTLTFQLVRSQDWYEVWSPQSDACNTTSHSNISRNSTEMDDHNIQNYENTSLFYVSCFQYLIVAIVFSKGKPFRQPSYKNWLFVVSVLCLYIFLLVIMLYPVPDIDYALAIVCVPFSWRITVLIIVLVNAAVSVFVETIVLDVVLWKLVFSRDKQGNYGVHPAAPPPQEGIDRYASRFLSLLCCWRSRPKARYMHLAKELSVDPDWPPKPKTTTEAKPALQEYLSSASGFQSLQFRLLENKFGVSEKLRVPYNRRHYRDQFQGQESESLIQTVEEPTLLKLVEKWLERTPGLEREGFDFWGKLQANINDGFRMEKQKLEKMPNCEKKQDMWEELTKQIEVFTYLFDSKHHEHLLSKGERRLSYRALQGALMIYFYREEPRFQVPFQLLTYLMEVDTLMTKWRYNHVCMVHRMIGNKAGTGGSSGYHYLRSTVSDRYKVFVDLFNLATYLVPRTWVPKLNPTVYKFPYIAECNDSSYSSSGSCSSEED</sequence>
<feature type="region of interest" description="Disordered" evidence="20">
    <location>
        <begin position="528"/>
        <end position="553"/>
    </location>
</feature>
<dbReference type="FunFam" id="2.70.150.10:FF:000017">
    <property type="entry name" value="Cation-transporting ATPase"/>
    <property type="match status" value="1"/>
</dbReference>
<feature type="transmembrane region" description="Helical" evidence="21">
    <location>
        <begin position="560"/>
        <end position="583"/>
    </location>
</feature>
<feature type="region of interest" description="Disordered" evidence="20">
    <location>
        <begin position="798"/>
        <end position="817"/>
    </location>
</feature>
<dbReference type="GO" id="GO:0004833">
    <property type="term" value="F:L-tryptophan 2,3-dioxygenase activity"/>
    <property type="evidence" value="ECO:0007669"/>
    <property type="project" value="InterPro"/>
</dbReference>
<evidence type="ECO:0000256" key="16">
    <source>
        <dbReference type="ARBA" id="ARBA00053935"/>
    </source>
</evidence>
<feature type="compositionally biased region" description="Low complexity" evidence="20">
    <location>
        <begin position="801"/>
        <end position="813"/>
    </location>
</feature>
<feature type="compositionally biased region" description="Acidic residues" evidence="20">
    <location>
        <begin position="253"/>
        <end position="266"/>
    </location>
</feature>
<keyword evidence="8" id="KW-0547">Nucleotide-binding</keyword>
<evidence type="ECO:0000256" key="12">
    <source>
        <dbReference type="ARBA" id="ARBA00022967"/>
    </source>
</evidence>
<dbReference type="SUPFAM" id="SSF56784">
    <property type="entry name" value="HAD-like"/>
    <property type="match status" value="1"/>
</dbReference>
<dbReference type="FunFam" id="3.40.1110.10:FF:000026">
    <property type="entry name" value="Cation-transporting ATPase"/>
    <property type="match status" value="1"/>
</dbReference>
<keyword evidence="9" id="KW-0967">Endosome</keyword>
<evidence type="ECO:0000256" key="6">
    <source>
        <dbReference type="ARBA" id="ARBA00022692"/>
    </source>
</evidence>
<dbReference type="Pfam" id="PF00690">
    <property type="entry name" value="Cation_ATPase_N"/>
    <property type="match status" value="1"/>
</dbReference>
<dbReference type="Gene3D" id="2.70.150.10">
    <property type="entry name" value="Calcium-transporting ATPase, cytoplasmic transduction domain A"/>
    <property type="match status" value="1"/>
</dbReference>
<dbReference type="SUPFAM" id="SSF81660">
    <property type="entry name" value="Metal cation-transporting ATPase, ATP-binding domain N"/>
    <property type="match status" value="1"/>
</dbReference>
<dbReference type="InterPro" id="IPR023298">
    <property type="entry name" value="ATPase_P-typ_TM_dom_sf"/>
</dbReference>
<gene>
    <name evidence="23" type="ORF">Baya_13489</name>
</gene>
<dbReference type="GO" id="GO:0015662">
    <property type="term" value="F:P-type ion transporter activity"/>
    <property type="evidence" value="ECO:0007669"/>
    <property type="project" value="InterPro"/>
</dbReference>
<evidence type="ECO:0000259" key="22">
    <source>
        <dbReference type="SMART" id="SM00831"/>
    </source>
</evidence>
<name>A0A556V6G0_BAGYA</name>
<protein>
    <recommendedName>
        <fullName evidence="18">Polyamine-transporting ATPase 13A3</fullName>
        <ecNumber evidence="17">7.6.2.16</ecNumber>
    </recommendedName>
    <alternativeName>
        <fullName evidence="19">Putrescine transporting ATPase</fullName>
    </alternativeName>
</protein>
<feature type="transmembrane region" description="Helical" evidence="21">
    <location>
        <begin position="1095"/>
        <end position="1117"/>
    </location>
</feature>
<dbReference type="GO" id="GO:0046872">
    <property type="term" value="F:metal ion binding"/>
    <property type="evidence" value="ECO:0007669"/>
    <property type="project" value="UniProtKB-KW"/>
</dbReference>
<dbReference type="GO" id="GO:0055038">
    <property type="term" value="C:recycling endosome membrane"/>
    <property type="evidence" value="ECO:0007669"/>
    <property type="project" value="UniProtKB-SubCell"/>
</dbReference>
<dbReference type="EMBL" id="VCAZ01000132">
    <property type="protein sequence ID" value="TSW35245.1"/>
    <property type="molecule type" value="Genomic_DNA"/>
</dbReference>
<evidence type="ECO:0000256" key="21">
    <source>
        <dbReference type="SAM" id="Phobius"/>
    </source>
</evidence>
<feature type="region of interest" description="Disordered" evidence="20">
    <location>
        <begin position="963"/>
        <end position="983"/>
    </location>
</feature>
<dbReference type="GO" id="GO:0015594">
    <property type="term" value="F:ABC-type putrescine transporter activity"/>
    <property type="evidence" value="ECO:0007669"/>
    <property type="project" value="UniProtKB-EC"/>
</dbReference>
<dbReference type="InterPro" id="IPR004981">
    <property type="entry name" value="Trp_2_3_dOase"/>
</dbReference>
<dbReference type="EC" id="7.6.2.16" evidence="17"/>
<dbReference type="InterPro" id="IPR047821">
    <property type="entry name" value="P5B-type_ATPase"/>
</dbReference>
<dbReference type="SMART" id="SM00831">
    <property type="entry name" value="Cation_ATPase_N"/>
    <property type="match status" value="1"/>
</dbReference>
<dbReference type="SFLD" id="SFLDF00027">
    <property type="entry name" value="p-type_atpase"/>
    <property type="match status" value="1"/>
</dbReference>
<feature type="compositionally biased region" description="Basic and acidic residues" evidence="20">
    <location>
        <begin position="268"/>
        <end position="286"/>
    </location>
</feature>
<evidence type="ECO:0000313" key="23">
    <source>
        <dbReference type="EMBL" id="TSW35245.1"/>
    </source>
</evidence>
<dbReference type="Pfam" id="PF13246">
    <property type="entry name" value="Cation_ATPase"/>
    <property type="match status" value="1"/>
</dbReference>
<dbReference type="InterPro" id="IPR044492">
    <property type="entry name" value="P_typ_ATPase_HD_dom"/>
</dbReference>
<keyword evidence="7" id="KW-0479">Metal-binding</keyword>
<dbReference type="Pfam" id="PF03301">
    <property type="entry name" value="Trp_dioxygenase"/>
    <property type="match status" value="1"/>
</dbReference>
<dbReference type="PRINTS" id="PR00119">
    <property type="entry name" value="CATATPASE"/>
</dbReference>
<dbReference type="GO" id="GO:0019829">
    <property type="term" value="F:ATPase-coupled monoatomic cation transmembrane transporter activity"/>
    <property type="evidence" value="ECO:0007669"/>
    <property type="project" value="InterPro"/>
</dbReference>
<dbReference type="Gene3D" id="3.40.50.300">
    <property type="entry name" value="P-loop containing nucleotide triphosphate hydrolases"/>
    <property type="match status" value="1"/>
</dbReference>
<comment type="subcellular location">
    <subcellularLocation>
        <location evidence="3">Early endosome membrane</location>
        <topology evidence="3">Multi-pass membrane protein</topology>
    </subcellularLocation>
    <subcellularLocation>
        <location evidence="1">Late endosome membrane</location>
        <topology evidence="1">Multi-pass membrane protein</topology>
    </subcellularLocation>
    <subcellularLocation>
        <location evidence="2">Recycling endosome membrane</location>
        <topology evidence="2">Multi-pass membrane protein</topology>
    </subcellularLocation>
</comment>
<feature type="compositionally biased region" description="Polar residues" evidence="20">
    <location>
        <begin position="752"/>
        <end position="761"/>
    </location>
</feature>
<feature type="transmembrane region" description="Helical" evidence="21">
    <location>
        <begin position="1923"/>
        <end position="1940"/>
    </location>
</feature>
<evidence type="ECO:0000256" key="3">
    <source>
        <dbReference type="ARBA" id="ARBA00004520"/>
    </source>
</evidence>
<dbReference type="Gene3D" id="1.10.287.3810">
    <property type="match status" value="1"/>
</dbReference>
<feature type="region of interest" description="Disordered" evidence="20">
    <location>
        <begin position="252"/>
        <end position="334"/>
    </location>
</feature>
<feature type="transmembrane region" description="Helical" evidence="21">
    <location>
        <begin position="893"/>
        <end position="914"/>
    </location>
</feature>
<dbReference type="InterPro" id="IPR027417">
    <property type="entry name" value="P-loop_NTPase"/>
</dbReference>
<dbReference type="OrthoDB" id="48943at2759"/>